<evidence type="ECO:0000259" key="9">
    <source>
        <dbReference type="Pfam" id="PF03941"/>
    </source>
</evidence>
<organism evidence="10 11">
    <name type="scientific">Phellinidium pouzarii</name>
    <dbReference type="NCBI Taxonomy" id="167371"/>
    <lineage>
        <taxon>Eukaryota</taxon>
        <taxon>Fungi</taxon>
        <taxon>Dikarya</taxon>
        <taxon>Basidiomycota</taxon>
        <taxon>Agaricomycotina</taxon>
        <taxon>Agaricomycetes</taxon>
        <taxon>Hymenochaetales</taxon>
        <taxon>Hymenochaetaceae</taxon>
        <taxon>Phellinidium</taxon>
    </lineage>
</organism>
<feature type="region of interest" description="Disordered" evidence="8">
    <location>
        <begin position="317"/>
        <end position="366"/>
    </location>
</feature>
<feature type="compositionally biased region" description="Polar residues" evidence="8">
    <location>
        <begin position="321"/>
        <end position="331"/>
    </location>
</feature>
<dbReference type="PANTHER" id="PTHR13142:SF1">
    <property type="entry name" value="INNER CENTROMERE PROTEIN"/>
    <property type="match status" value="1"/>
</dbReference>
<evidence type="ECO:0000313" key="10">
    <source>
        <dbReference type="EMBL" id="THG97438.1"/>
    </source>
</evidence>
<keyword evidence="5" id="KW-0159">Chromosome partition</keyword>
<evidence type="ECO:0000256" key="2">
    <source>
        <dbReference type="ARBA" id="ARBA00004186"/>
    </source>
</evidence>
<name>A0A4S4KGR7_9AGAM</name>
<protein>
    <recommendedName>
        <fullName evidence="9">Inner centromere protein ARK-binding domain-containing protein</fullName>
    </recommendedName>
</protein>
<dbReference type="GO" id="GO:0005819">
    <property type="term" value="C:spindle"/>
    <property type="evidence" value="ECO:0007669"/>
    <property type="project" value="UniProtKB-SubCell"/>
</dbReference>
<evidence type="ECO:0000313" key="11">
    <source>
        <dbReference type="Proteomes" id="UP000308199"/>
    </source>
</evidence>
<feature type="compositionally biased region" description="Basic and acidic residues" evidence="8">
    <location>
        <begin position="792"/>
        <end position="802"/>
    </location>
</feature>
<gene>
    <name evidence="10" type="ORF">EW145_g7613</name>
</gene>
<evidence type="ECO:0000256" key="7">
    <source>
        <dbReference type="ARBA" id="ARBA00023242"/>
    </source>
</evidence>
<feature type="compositionally biased region" description="Low complexity" evidence="8">
    <location>
        <begin position="408"/>
        <end position="418"/>
    </location>
</feature>
<feature type="region of interest" description="Disordered" evidence="8">
    <location>
        <begin position="496"/>
        <end position="534"/>
    </location>
</feature>
<feature type="compositionally biased region" description="Polar residues" evidence="8">
    <location>
        <begin position="633"/>
        <end position="642"/>
    </location>
</feature>
<feature type="compositionally biased region" description="Basic and acidic residues" evidence="8">
    <location>
        <begin position="849"/>
        <end position="858"/>
    </location>
</feature>
<keyword evidence="7" id="KW-0539">Nucleus</keyword>
<keyword evidence="4" id="KW-0963">Cytoplasm</keyword>
<dbReference type="Proteomes" id="UP000308199">
    <property type="component" value="Unassembled WGS sequence"/>
</dbReference>
<dbReference type="GO" id="GO:0005634">
    <property type="term" value="C:nucleus"/>
    <property type="evidence" value="ECO:0007669"/>
    <property type="project" value="UniProtKB-SubCell"/>
</dbReference>
<feature type="region of interest" description="Disordered" evidence="8">
    <location>
        <begin position="783"/>
        <end position="877"/>
    </location>
</feature>
<feature type="compositionally biased region" description="Acidic residues" evidence="8">
    <location>
        <begin position="523"/>
        <end position="533"/>
    </location>
</feature>
<dbReference type="GO" id="GO:0007059">
    <property type="term" value="P:chromosome segregation"/>
    <property type="evidence" value="ECO:0007669"/>
    <property type="project" value="UniProtKB-KW"/>
</dbReference>
<evidence type="ECO:0000256" key="5">
    <source>
        <dbReference type="ARBA" id="ARBA00022829"/>
    </source>
</evidence>
<feature type="region of interest" description="Disordered" evidence="8">
    <location>
        <begin position="390"/>
        <end position="427"/>
    </location>
</feature>
<feature type="region of interest" description="Disordered" evidence="8">
    <location>
        <begin position="104"/>
        <end position="127"/>
    </location>
</feature>
<keyword evidence="6" id="KW-0206">Cytoskeleton</keyword>
<dbReference type="AlphaFoldDB" id="A0A4S4KGR7"/>
<keyword evidence="11" id="KW-1185">Reference proteome</keyword>
<feature type="region of interest" description="Disordered" evidence="8">
    <location>
        <begin position="614"/>
        <end position="771"/>
    </location>
</feature>
<comment type="similarity">
    <text evidence="3">Belongs to the INCENP family.</text>
</comment>
<comment type="subcellular location">
    <subcellularLocation>
        <location evidence="2">Cytoplasm</location>
        <location evidence="2">Cytoskeleton</location>
        <location evidence="2">Spindle</location>
    </subcellularLocation>
    <subcellularLocation>
        <location evidence="1">Nucleus</location>
    </subcellularLocation>
</comment>
<evidence type="ECO:0000256" key="6">
    <source>
        <dbReference type="ARBA" id="ARBA00023212"/>
    </source>
</evidence>
<feature type="compositionally biased region" description="Polar residues" evidence="8">
    <location>
        <begin position="496"/>
        <end position="510"/>
    </location>
</feature>
<accession>A0A4S4KGR7</accession>
<feature type="compositionally biased region" description="Acidic residues" evidence="8">
    <location>
        <begin position="614"/>
        <end position="624"/>
    </location>
</feature>
<dbReference type="Gene3D" id="6.10.250.2990">
    <property type="match status" value="1"/>
</dbReference>
<proteinExistence type="inferred from homology"/>
<reference evidence="10 11" key="1">
    <citation type="submission" date="2019-02" db="EMBL/GenBank/DDBJ databases">
        <title>Genome sequencing of the rare red list fungi Phellinidium pouzarii.</title>
        <authorList>
            <person name="Buettner E."/>
            <person name="Kellner H."/>
        </authorList>
    </citation>
    <scope>NUCLEOTIDE SEQUENCE [LARGE SCALE GENOMIC DNA]</scope>
    <source>
        <strain evidence="10 11">DSM 108285</strain>
    </source>
</reference>
<evidence type="ECO:0000256" key="1">
    <source>
        <dbReference type="ARBA" id="ARBA00004123"/>
    </source>
</evidence>
<feature type="region of interest" description="Disordered" evidence="8">
    <location>
        <begin position="46"/>
        <end position="92"/>
    </location>
</feature>
<evidence type="ECO:0000256" key="4">
    <source>
        <dbReference type="ARBA" id="ARBA00022490"/>
    </source>
</evidence>
<evidence type="ECO:0000256" key="3">
    <source>
        <dbReference type="ARBA" id="ARBA00010042"/>
    </source>
</evidence>
<comment type="caution">
    <text evidence="10">The sequence shown here is derived from an EMBL/GenBank/DDBJ whole genome shotgun (WGS) entry which is preliminary data.</text>
</comment>
<dbReference type="Pfam" id="PF03941">
    <property type="entry name" value="INCENP_ARK-bind"/>
    <property type="match status" value="1"/>
</dbReference>
<dbReference type="EMBL" id="SGPK01000802">
    <property type="protein sequence ID" value="THG97438.1"/>
    <property type="molecule type" value="Genomic_DNA"/>
</dbReference>
<dbReference type="InterPro" id="IPR005635">
    <property type="entry name" value="Inner_centromere_prot_ARK-bd"/>
</dbReference>
<feature type="compositionally biased region" description="Basic and acidic residues" evidence="8">
    <location>
        <begin position="646"/>
        <end position="740"/>
    </location>
</feature>
<sequence>MVNDPGRQILEDQIQGNGFLFLDYYLDDILTGPRHDPIIELVKTPGRKKDVSKKARAAPQPVAVPLFEPPVLSEPPVAPAHSSGPQPDMEPQDHLADADLVQKPSAPHFPTIGAPSPLRKSMKVPKESSNAVMHIPPAAKPPATRSSWLVKAREAKAIEENAKKTNALTLLPSSITHVTTANKRKSGEMLDVYQKEASEHDDGERTQKMSKITEASPVLSMLKEQERHPFTRLQNMAEISKNDVDDMSGSEMHADELLSGDGSEGIIKKLKKTVAGFSARAGKSMGKSSGGATANALAEARAAAEARIAERNAAEGRIGLSTATTTAQSVPPATEEAKAPIPVFIPPPREGCHVESPNPTESDKHLSVSDLVTKYETKKSIECERERVFQPPLPLQIRDTSSRGLDKTAANTSTSTTPPNSPPPARPPIFTLPEKPKAEVVPTFFPPSSQTFSQLEVPPFASSCASQPLSAQSTFFIQSTYADTIFDNEIPAWVPSTQDTDLNDSGPSQQEHVKGLNRNVTELEPETDAEEDESWHLDDKFGETWSPVVVGMKDDSMTWSTAPTRSTHGGDTGGLDISVPPLSIKESETQELTEDNAPIPKIPLADISHATDEDMDVDEDDEDIAGVRLVTPAPQSESNPPFQQEEVEKKATRLREMEARRQQVLQKKIEEEKALEEKKAKDANERWKRDKEKEDTTEKKALRQPGKKLEDDLTKNKKLAEPEKKTESKKPPSKDKKDAPSKIGKFVPNSSQSIPNALNGPLKNTKHTASSLAQSMFVKAVESKPNPVLKGKGKEGDAEDKQPTQIMHARTQAQLEDVRKVEMPPPAVPSESIELPDINSEYSDSDDEDRVRTFDRPHWAQSPELREALQTQSSFNPDDIFGAIKPLKMEELFKTRTSRFRARTSSANWAGTDELTVAEEKEYARRMGYSK</sequence>
<evidence type="ECO:0000256" key="8">
    <source>
        <dbReference type="SAM" id="MobiDB-lite"/>
    </source>
</evidence>
<dbReference type="PANTHER" id="PTHR13142">
    <property type="entry name" value="INNER CENTROMERE PROTEIN"/>
    <property type="match status" value="1"/>
</dbReference>
<dbReference type="OrthoDB" id="6123at2759"/>
<feature type="domain" description="Inner centromere protein ARK-binding" evidence="9">
    <location>
        <begin position="837"/>
        <end position="893"/>
    </location>
</feature>